<dbReference type="RefSeq" id="WP_379582817.1">
    <property type="nucleotide sequence ID" value="NZ_JBHUFV010000098.1"/>
</dbReference>
<dbReference type="InterPro" id="IPR054188">
    <property type="entry name" value="DUF6893"/>
</dbReference>
<organism evidence="2 3">
    <name type="scientific">Nonomuraea mangrovi</name>
    <dbReference type="NCBI Taxonomy" id="2316207"/>
    <lineage>
        <taxon>Bacteria</taxon>
        <taxon>Bacillati</taxon>
        <taxon>Actinomycetota</taxon>
        <taxon>Actinomycetes</taxon>
        <taxon>Streptosporangiales</taxon>
        <taxon>Streptosporangiaceae</taxon>
        <taxon>Nonomuraea</taxon>
    </lineage>
</organism>
<protein>
    <submittedName>
        <fullName evidence="2">DUF6893 family small protein</fullName>
    </submittedName>
</protein>
<keyword evidence="1" id="KW-1133">Transmembrane helix</keyword>
<dbReference type="Pfam" id="PF21833">
    <property type="entry name" value="DUF6893"/>
    <property type="match status" value="1"/>
</dbReference>
<reference evidence="3" key="1">
    <citation type="journal article" date="2019" name="Int. J. Syst. Evol. Microbiol.">
        <title>The Global Catalogue of Microorganisms (GCM) 10K type strain sequencing project: providing services to taxonomists for standard genome sequencing and annotation.</title>
        <authorList>
            <consortium name="The Broad Institute Genomics Platform"/>
            <consortium name="The Broad Institute Genome Sequencing Center for Infectious Disease"/>
            <person name="Wu L."/>
            <person name="Ma J."/>
        </authorList>
    </citation>
    <scope>NUCLEOTIDE SEQUENCE [LARGE SCALE GENOMIC DNA]</scope>
    <source>
        <strain evidence="3">ICMP 6774ER</strain>
    </source>
</reference>
<feature type="transmembrane region" description="Helical" evidence="1">
    <location>
        <begin position="24"/>
        <end position="45"/>
    </location>
</feature>
<name>A0ABW4TFA0_9ACTN</name>
<proteinExistence type="predicted"/>
<keyword evidence="1" id="KW-0812">Transmembrane</keyword>
<comment type="caution">
    <text evidence="2">The sequence shown here is derived from an EMBL/GenBank/DDBJ whole genome shotgun (WGS) entry which is preliminary data.</text>
</comment>
<evidence type="ECO:0000313" key="3">
    <source>
        <dbReference type="Proteomes" id="UP001597368"/>
    </source>
</evidence>
<sequence>MPPSWFATWCATWPYRNDKEGSTMFKRVLIAMTVAGIGVLVWQSLPDIKRYLEIREM</sequence>
<evidence type="ECO:0000313" key="2">
    <source>
        <dbReference type="EMBL" id="MFD1939984.1"/>
    </source>
</evidence>
<dbReference type="EMBL" id="JBHUFV010000098">
    <property type="protein sequence ID" value="MFD1939984.1"/>
    <property type="molecule type" value="Genomic_DNA"/>
</dbReference>
<accession>A0ABW4TFA0</accession>
<dbReference type="Proteomes" id="UP001597368">
    <property type="component" value="Unassembled WGS sequence"/>
</dbReference>
<evidence type="ECO:0000256" key="1">
    <source>
        <dbReference type="SAM" id="Phobius"/>
    </source>
</evidence>
<keyword evidence="1" id="KW-0472">Membrane</keyword>
<gene>
    <name evidence="2" type="ORF">ACFSKW_51855</name>
</gene>
<keyword evidence="3" id="KW-1185">Reference proteome</keyword>